<protein>
    <submittedName>
        <fullName evidence="1">Uncharacterized protein</fullName>
    </submittedName>
</protein>
<dbReference type="InParanoid" id="A0A0G4GBV6"/>
<organism evidence="1 2">
    <name type="scientific">Vitrella brassicaformis (strain CCMP3155)</name>
    <dbReference type="NCBI Taxonomy" id="1169540"/>
    <lineage>
        <taxon>Eukaryota</taxon>
        <taxon>Sar</taxon>
        <taxon>Alveolata</taxon>
        <taxon>Colpodellida</taxon>
        <taxon>Vitrellaceae</taxon>
        <taxon>Vitrella</taxon>
    </lineage>
</organism>
<dbReference type="AlphaFoldDB" id="A0A0G4GBV6"/>
<evidence type="ECO:0000313" key="2">
    <source>
        <dbReference type="Proteomes" id="UP000041254"/>
    </source>
</evidence>
<keyword evidence="2" id="KW-1185">Reference proteome</keyword>
<dbReference type="PhylomeDB" id="A0A0G4GBV6"/>
<proteinExistence type="predicted"/>
<dbReference type="Proteomes" id="UP000041254">
    <property type="component" value="Unassembled WGS sequence"/>
</dbReference>
<name>A0A0G4GBV6_VITBC</name>
<gene>
    <name evidence="1" type="ORF">Vbra_1083</name>
</gene>
<dbReference type="VEuPathDB" id="CryptoDB:Vbra_1083"/>
<dbReference type="EMBL" id="CDMY01000622">
    <property type="protein sequence ID" value="CEM26626.1"/>
    <property type="molecule type" value="Genomic_DNA"/>
</dbReference>
<sequence>MQRDGRSKLSTCSRGCDCRSNNRLCTDSVNCKRRTCTNFVYPLDPVVCNDDDDDSSPYAGPAVPSTASFGDDKMREAFGEPLTNSAGGSSFPEWEAYYERVCRLRLRCVGIYKTGNLGRAVADAVTDDVEAIAKLEAPSEQLFVVITNHIHQLVVSPGHQTRPSRSPGRV</sequence>
<accession>A0A0G4GBV6</accession>
<reference evidence="1 2" key="1">
    <citation type="submission" date="2014-11" db="EMBL/GenBank/DDBJ databases">
        <authorList>
            <person name="Zhu J."/>
            <person name="Qi W."/>
            <person name="Song R."/>
        </authorList>
    </citation>
    <scope>NUCLEOTIDE SEQUENCE [LARGE SCALE GENOMIC DNA]</scope>
</reference>
<evidence type="ECO:0000313" key="1">
    <source>
        <dbReference type="EMBL" id="CEM26626.1"/>
    </source>
</evidence>